<gene>
    <name evidence="1" type="ORF">DT376_31330</name>
</gene>
<dbReference type="EMBL" id="QORE01001657">
    <property type="protein sequence ID" value="RCI71032.1"/>
    <property type="molecule type" value="Genomic_DNA"/>
</dbReference>
<evidence type="ECO:0000313" key="1">
    <source>
        <dbReference type="EMBL" id="RCI71032.1"/>
    </source>
</evidence>
<sequence>MLQTIDRSFIGEGIIHARLYGSQEPFLPLGNCDTFNISFATDRKTLPNYMGGGGNSNVRERVTDVTSSIGMFDLTAENVALVTRSTIQVAPTCLLYTS</sequence>
<feature type="non-terminal residue" evidence="1">
    <location>
        <position position="98"/>
    </location>
</feature>
<organism evidence="1 2">
    <name type="scientific">Pseudomonas aeruginosa</name>
    <dbReference type="NCBI Taxonomy" id="287"/>
    <lineage>
        <taxon>Bacteria</taxon>
        <taxon>Pseudomonadati</taxon>
        <taxon>Pseudomonadota</taxon>
        <taxon>Gammaproteobacteria</taxon>
        <taxon>Pseudomonadales</taxon>
        <taxon>Pseudomonadaceae</taxon>
        <taxon>Pseudomonas</taxon>
    </lineage>
</organism>
<dbReference type="AlphaFoldDB" id="A0A367M130"/>
<proteinExistence type="predicted"/>
<reference evidence="1 2" key="1">
    <citation type="submission" date="2018-07" db="EMBL/GenBank/DDBJ databases">
        <title>Mechanisms of high-level aminoglycoside resistance among Gram-negative pathogens in Brazil.</title>
        <authorList>
            <person name="Ballaben A.S."/>
            <person name="Darini A.L.C."/>
            <person name="Doi Y."/>
        </authorList>
    </citation>
    <scope>NUCLEOTIDE SEQUENCE [LARGE SCALE GENOMIC DNA]</scope>
    <source>
        <strain evidence="1 2">B2-305</strain>
    </source>
</reference>
<accession>A0A367M130</accession>
<name>A0A367M130_PSEAI</name>
<comment type="caution">
    <text evidence="1">The sequence shown here is derived from an EMBL/GenBank/DDBJ whole genome shotgun (WGS) entry which is preliminary data.</text>
</comment>
<protein>
    <submittedName>
        <fullName evidence="1">Uncharacterized protein</fullName>
    </submittedName>
</protein>
<dbReference type="Proteomes" id="UP000253594">
    <property type="component" value="Unassembled WGS sequence"/>
</dbReference>
<evidence type="ECO:0000313" key="2">
    <source>
        <dbReference type="Proteomes" id="UP000253594"/>
    </source>
</evidence>